<accession>A0ABS9CP78</accession>
<evidence type="ECO:0008006" key="3">
    <source>
        <dbReference type="Google" id="ProtNLM"/>
    </source>
</evidence>
<dbReference type="EMBL" id="JAFBIT010000003">
    <property type="protein sequence ID" value="MCF2652946.1"/>
    <property type="molecule type" value="Genomic_DNA"/>
</dbReference>
<gene>
    <name evidence="1" type="ORF">JQM67_10070</name>
</gene>
<dbReference type="Proteomes" id="UP001299220">
    <property type="component" value="Unassembled WGS sequence"/>
</dbReference>
<name>A0ABS9CP78_9FIRM</name>
<comment type="caution">
    <text evidence="1">The sequence shown here is derived from an EMBL/GenBank/DDBJ whole genome shotgun (WGS) entry which is preliminary data.</text>
</comment>
<organism evidence="1 2">
    <name type="scientific">Anaeromassilibacillus senegalensis</name>
    <dbReference type="NCBI Taxonomy" id="1673717"/>
    <lineage>
        <taxon>Bacteria</taxon>
        <taxon>Bacillati</taxon>
        <taxon>Bacillota</taxon>
        <taxon>Clostridia</taxon>
        <taxon>Eubacteriales</taxon>
        <taxon>Acutalibacteraceae</taxon>
        <taxon>Anaeromassilibacillus</taxon>
    </lineage>
</organism>
<keyword evidence="2" id="KW-1185">Reference proteome</keyword>
<proteinExistence type="predicted"/>
<evidence type="ECO:0000313" key="2">
    <source>
        <dbReference type="Proteomes" id="UP001299220"/>
    </source>
</evidence>
<reference evidence="1 2" key="1">
    <citation type="submission" date="2020-12" db="EMBL/GenBank/DDBJ databases">
        <title>Whole genome sequences of gut porcine anaerobes.</title>
        <authorList>
            <person name="Kubasova T."/>
            <person name="Jahodarova E."/>
            <person name="Rychlik I."/>
        </authorList>
    </citation>
    <scope>NUCLEOTIDE SEQUENCE [LARGE SCALE GENOMIC DNA]</scope>
    <source>
        <strain evidence="1 2">An867</strain>
    </source>
</reference>
<dbReference type="RefSeq" id="WP_235323983.1">
    <property type="nucleotide sequence ID" value="NZ_JAFBIT010000003.1"/>
</dbReference>
<protein>
    <recommendedName>
        <fullName evidence="3">Response regulatory domain-containing protein</fullName>
    </recommendedName>
</protein>
<sequence length="199" mass="22474">MIQDNASFTFFTSHRGTSVCQLDRIGSDNSLTDIRIDIEQFCRRMCQAARAYYKAVHTEKDFNLYNTPVLDFIKASQDDQSNATIAIMCSDSAYGNGLKLALQRLSKNILVFETPEAARKKLDKKKHMLWVVTEALTKQPDQPWQADKRTPVILLSNQPESEITIEKNAGKLIILPMPVLPGSLRNAVKAYLLLKEGKQ</sequence>
<evidence type="ECO:0000313" key="1">
    <source>
        <dbReference type="EMBL" id="MCF2652946.1"/>
    </source>
</evidence>